<evidence type="ECO:0000256" key="12">
    <source>
        <dbReference type="ARBA" id="ARBA00023075"/>
    </source>
</evidence>
<feature type="transmembrane region" description="Helical" evidence="16">
    <location>
        <begin position="53"/>
        <end position="75"/>
    </location>
</feature>
<comment type="function">
    <text evidence="16">Core subunit of the mitochondrial membrane respiratory chain NADH dehydrogenase (Complex I) which catalyzes electron transfer from NADH through the respiratory chain, using ubiquinone as an electron acceptor. Essential for the catalytic activity of complex I.</text>
</comment>
<proteinExistence type="inferred from homology"/>
<dbReference type="GO" id="GO:0030964">
    <property type="term" value="C:NADH dehydrogenase complex"/>
    <property type="evidence" value="ECO:0007669"/>
    <property type="project" value="TreeGrafter"/>
</dbReference>
<dbReference type="FunFam" id="1.20.58.1610:FF:000004">
    <property type="entry name" value="NADH-quinone oxidoreductase subunit A"/>
    <property type="match status" value="1"/>
</dbReference>
<comment type="similarity">
    <text evidence="2 16">Belongs to the complex I subunit 3 family.</text>
</comment>
<protein>
    <recommendedName>
        <fullName evidence="4 16">NADH-ubiquinone oxidoreductase chain 3</fullName>
        <ecNumber evidence="3 16">7.1.1.2</ecNumber>
    </recommendedName>
</protein>
<keyword evidence="17" id="KW-0732">Signal</keyword>
<geneLocation type="mitochondrion" evidence="18"/>
<evidence type="ECO:0000256" key="9">
    <source>
        <dbReference type="ARBA" id="ARBA00022982"/>
    </source>
</evidence>
<keyword evidence="13 16" id="KW-0496">Mitochondrion</keyword>
<evidence type="ECO:0000256" key="8">
    <source>
        <dbReference type="ARBA" id="ARBA00022967"/>
    </source>
</evidence>
<dbReference type="CTD" id="4537"/>
<gene>
    <name evidence="18" type="primary">ND3</name>
</gene>
<dbReference type="GO" id="GO:0008137">
    <property type="term" value="F:NADH dehydrogenase (ubiquinone) activity"/>
    <property type="evidence" value="ECO:0007669"/>
    <property type="project" value="UniProtKB-UniRule"/>
</dbReference>
<dbReference type="EC" id="7.1.1.2" evidence="3 16"/>
<dbReference type="InterPro" id="IPR038430">
    <property type="entry name" value="NDAH_ubi_oxred_su3_sf"/>
</dbReference>
<accession>B7S6A9</accession>
<keyword evidence="6 16" id="KW-0679">Respiratory chain</keyword>
<evidence type="ECO:0000256" key="5">
    <source>
        <dbReference type="ARBA" id="ARBA00022448"/>
    </source>
</evidence>
<evidence type="ECO:0000256" key="2">
    <source>
        <dbReference type="ARBA" id="ARBA00008472"/>
    </source>
</evidence>
<organism evidence="18">
    <name type="scientific">Chamaeleo zeylanicus</name>
    <name type="common">Indian chameleon</name>
    <dbReference type="NCBI Taxonomy" id="420384"/>
    <lineage>
        <taxon>Eukaryota</taxon>
        <taxon>Metazoa</taxon>
        <taxon>Chordata</taxon>
        <taxon>Craniata</taxon>
        <taxon>Vertebrata</taxon>
        <taxon>Euteleostomi</taxon>
        <taxon>Lepidosauria</taxon>
        <taxon>Squamata</taxon>
        <taxon>Bifurcata</taxon>
        <taxon>Unidentata</taxon>
        <taxon>Episquamata</taxon>
        <taxon>Toxicofera</taxon>
        <taxon>Iguania</taxon>
        <taxon>Acrodonta</taxon>
        <taxon>Chamaeleonidae</taxon>
        <taxon>Chamaeleo</taxon>
    </lineage>
</organism>
<dbReference type="AlphaFoldDB" id="B7S6A9"/>
<keyword evidence="9 16" id="KW-0249">Electron transport</keyword>
<dbReference type="EMBL" id="EF222191">
    <property type="protein sequence ID" value="ABM89689.1"/>
    <property type="molecule type" value="Genomic_DNA"/>
</dbReference>
<comment type="subcellular location">
    <subcellularLocation>
        <location evidence="1 16">Mitochondrion membrane</location>
        <topology evidence="1 16">Multi-pass membrane protein</topology>
    </subcellularLocation>
</comment>
<evidence type="ECO:0000256" key="3">
    <source>
        <dbReference type="ARBA" id="ARBA00012944"/>
    </source>
</evidence>
<dbReference type="Gene3D" id="1.20.58.1610">
    <property type="entry name" value="NADH:ubiquinone/plastoquinone oxidoreductase, chain 3"/>
    <property type="match status" value="1"/>
</dbReference>
<evidence type="ECO:0000256" key="10">
    <source>
        <dbReference type="ARBA" id="ARBA00022989"/>
    </source>
</evidence>
<evidence type="ECO:0000256" key="11">
    <source>
        <dbReference type="ARBA" id="ARBA00023027"/>
    </source>
</evidence>
<sequence>MNLMITLITSLLIPMLLILISHWIPQVLPDTEKLSPYECGFDPLGNARLPFSLQFFLIAIFFLIFDLEIALLLPLPWAMNSTTPKMTTIWTLTIITLLTLGLVYEWTQGALEWTKN</sequence>
<evidence type="ECO:0000256" key="6">
    <source>
        <dbReference type="ARBA" id="ARBA00022660"/>
    </source>
</evidence>
<dbReference type="RefSeq" id="YP_002734923.1">
    <property type="nucleotide sequence ID" value="NC_012444.1"/>
</dbReference>
<keyword evidence="8 16" id="KW-1278">Translocase</keyword>
<keyword evidence="11 16" id="KW-0520">NAD</keyword>
<dbReference type="PANTHER" id="PTHR11058">
    <property type="entry name" value="NADH-UBIQUINONE OXIDOREDUCTASE CHAIN 3"/>
    <property type="match status" value="1"/>
</dbReference>
<evidence type="ECO:0000256" key="14">
    <source>
        <dbReference type="ARBA" id="ARBA00023136"/>
    </source>
</evidence>
<keyword evidence="12 16" id="KW-0830">Ubiquinone</keyword>
<keyword evidence="7 16" id="KW-0812">Transmembrane</keyword>
<evidence type="ECO:0000256" key="4">
    <source>
        <dbReference type="ARBA" id="ARBA00021007"/>
    </source>
</evidence>
<evidence type="ECO:0000256" key="15">
    <source>
        <dbReference type="ARBA" id="ARBA00049551"/>
    </source>
</evidence>
<evidence type="ECO:0000256" key="17">
    <source>
        <dbReference type="SAM" id="SignalP"/>
    </source>
</evidence>
<evidence type="ECO:0000256" key="16">
    <source>
        <dbReference type="RuleBase" id="RU003640"/>
    </source>
</evidence>
<name>B7S6A9_CHAZE</name>
<evidence type="ECO:0000256" key="1">
    <source>
        <dbReference type="ARBA" id="ARBA00004225"/>
    </source>
</evidence>
<keyword evidence="10 16" id="KW-1133">Transmembrane helix</keyword>
<feature type="transmembrane region" description="Helical" evidence="16">
    <location>
        <begin position="87"/>
        <end position="106"/>
    </location>
</feature>
<feature type="chain" id="PRO_5002860887" description="NADH-ubiquinone oxidoreductase chain 3" evidence="17">
    <location>
        <begin position="30"/>
        <end position="116"/>
    </location>
</feature>
<dbReference type="PANTHER" id="PTHR11058:SF9">
    <property type="entry name" value="NADH-UBIQUINONE OXIDOREDUCTASE CHAIN 3"/>
    <property type="match status" value="1"/>
</dbReference>
<comment type="catalytic activity">
    <reaction evidence="15 16">
        <text>a ubiquinone + NADH + 5 H(+)(in) = a ubiquinol + NAD(+) + 4 H(+)(out)</text>
        <dbReference type="Rhea" id="RHEA:29091"/>
        <dbReference type="Rhea" id="RHEA-COMP:9565"/>
        <dbReference type="Rhea" id="RHEA-COMP:9566"/>
        <dbReference type="ChEBI" id="CHEBI:15378"/>
        <dbReference type="ChEBI" id="CHEBI:16389"/>
        <dbReference type="ChEBI" id="CHEBI:17976"/>
        <dbReference type="ChEBI" id="CHEBI:57540"/>
        <dbReference type="ChEBI" id="CHEBI:57945"/>
        <dbReference type="EC" id="7.1.1.2"/>
    </reaction>
</comment>
<dbReference type="InterPro" id="IPR000440">
    <property type="entry name" value="NADH_UbQ/plastoQ_OxRdtase_su3"/>
</dbReference>
<reference evidence="18" key="1">
    <citation type="journal article" date="2008" name="Mol. Phylogenet. Evol.">
        <title>Socotra Island the forgotten fragment of Gondwana: unmasking chameleon lizard history with complete mitochondrial genomic data.</title>
        <authorList>
            <person name="Macey J.R."/>
            <person name="Kuehl J.V."/>
            <person name="Larson A."/>
            <person name="Robinson M.D."/>
            <person name="Ugurtas I.H."/>
            <person name="Ananjeva N.B."/>
            <person name="Rahman H."/>
            <person name="Javed H.I."/>
            <person name="Osman R.M."/>
            <person name="Doumma A."/>
            <person name="Papenfuss T.J."/>
        </authorList>
    </citation>
    <scope>NUCLEOTIDE SEQUENCE</scope>
</reference>
<evidence type="ECO:0000313" key="18">
    <source>
        <dbReference type="EMBL" id="ABM89689.1"/>
    </source>
</evidence>
<dbReference type="Pfam" id="PF00507">
    <property type="entry name" value="Oxidored_q4"/>
    <property type="match status" value="1"/>
</dbReference>
<feature type="signal peptide" evidence="17">
    <location>
        <begin position="1"/>
        <end position="29"/>
    </location>
</feature>
<dbReference type="GeneID" id="7671919"/>
<keyword evidence="5 16" id="KW-0813">Transport</keyword>
<dbReference type="GO" id="GO:0031966">
    <property type="term" value="C:mitochondrial membrane"/>
    <property type="evidence" value="ECO:0007669"/>
    <property type="project" value="UniProtKB-SubCell"/>
</dbReference>
<evidence type="ECO:0000256" key="13">
    <source>
        <dbReference type="ARBA" id="ARBA00023128"/>
    </source>
</evidence>
<evidence type="ECO:0000256" key="7">
    <source>
        <dbReference type="ARBA" id="ARBA00022692"/>
    </source>
</evidence>
<keyword evidence="14 16" id="KW-0472">Membrane</keyword>